<dbReference type="VEuPathDB" id="GiardiaDB:GMRT_10164"/>
<dbReference type="PANTHER" id="PTHR47978">
    <property type="match status" value="1"/>
</dbReference>
<dbReference type="InterPro" id="IPR005225">
    <property type="entry name" value="Small_GTP-bd"/>
</dbReference>
<evidence type="ECO:0000256" key="1">
    <source>
        <dbReference type="ARBA" id="ARBA00022741"/>
    </source>
</evidence>
<dbReference type="SMART" id="SM00174">
    <property type="entry name" value="RHO"/>
    <property type="match status" value="1"/>
</dbReference>
<dbReference type="InterPro" id="IPR001806">
    <property type="entry name" value="Small_GTPase"/>
</dbReference>
<dbReference type="Proteomes" id="UP000315496">
    <property type="component" value="Chromosome 4"/>
</dbReference>
<dbReference type="NCBIfam" id="TIGR00231">
    <property type="entry name" value="small_GTP"/>
    <property type="match status" value="1"/>
</dbReference>
<protein>
    <submittedName>
        <fullName evidence="2">Tem-1-like protein</fullName>
    </submittedName>
</protein>
<dbReference type="OrthoDB" id="6585768at2759"/>
<dbReference type="GO" id="GO:0005525">
    <property type="term" value="F:GTP binding"/>
    <property type="evidence" value="ECO:0007669"/>
    <property type="project" value="InterPro"/>
</dbReference>
<name>A0A4Z1T1F3_GIAMU</name>
<dbReference type="Pfam" id="PF00071">
    <property type="entry name" value="Ras"/>
    <property type="match status" value="1"/>
</dbReference>
<dbReference type="AlphaFoldDB" id="A0A4Z1T1F3"/>
<dbReference type="EMBL" id="VDLU01000004">
    <property type="protein sequence ID" value="TNJ26767.1"/>
    <property type="molecule type" value="Genomic_DNA"/>
</dbReference>
<dbReference type="SUPFAM" id="SSF52540">
    <property type="entry name" value="P-loop containing nucleoside triphosphate hydrolases"/>
    <property type="match status" value="1"/>
</dbReference>
<dbReference type="SMART" id="SM00173">
    <property type="entry name" value="RAS"/>
    <property type="match status" value="1"/>
</dbReference>
<gene>
    <name evidence="2" type="ORF">GMRT_10164</name>
</gene>
<reference evidence="2 3" key="1">
    <citation type="submission" date="2019-05" db="EMBL/GenBank/DDBJ databases">
        <title>The compact genome of Giardia muris reveals important steps in the evolution of intestinal protozoan parasites.</title>
        <authorList>
            <person name="Xu F."/>
            <person name="Jimenez-Gonzalez A."/>
            <person name="Einarsson E."/>
            <person name="Astvaldsson A."/>
            <person name="Peirasmaki D."/>
            <person name="Eckmann L."/>
            <person name="Andersson J.O."/>
            <person name="Svard S.G."/>
            <person name="Jerlstrom-Hultqvist J."/>
        </authorList>
    </citation>
    <scope>NUCLEOTIDE SEQUENCE [LARGE SCALE GENOMIC DNA]</scope>
    <source>
        <strain evidence="2 3">Roberts-Thomson</strain>
    </source>
</reference>
<accession>A0A4Z1T1F3</accession>
<dbReference type="InterPro" id="IPR027417">
    <property type="entry name" value="P-loop_NTPase"/>
</dbReference>
<dbReference type="GO" id="GO:0003924">
    <property type="term" value="F:GTPase activity"/>
    <property type="evidence" value="ECO:0007669"/>
    <property type="project" value="InterPro"/>
</dbReference>
<dbReference type="SMART" id="SM00175">
    <property type="entry name" value="RAB"/>
    <property type="match status" value="1"/>
</dbReference>
<evidence type="ECO:0000313" key="2">
    <source>
        <dbReference type="EMBL" id="TNJ26767.1"/>
    </source>
</evidence>
<dbReference type="PROSITE" id="PS51419">
    <property type="entry name" value="RAB"/>
    <property type="match status" value="1"/>
</dbReference>
<keyword evidence="3" id="KW-1185">Reference proteome</keyword>
<dbReference type="PRINTS" id="PR00449">
    <property type="entry name" value="RASTRNSFRMNG"/>
</dbReference>
<evidence type="ECO:0000313" key="3">
    <source>
        <dbReference type="Proteomes" id="UP000315496"/>
    </source>
</evidence>
<organism evidence="2 3">
    <name type="scientific">Giardia muris</name>
    <dbReference type="NCBI Taxonomy" id="5742"/>
    <lineage>
        <taxon>Eukaryota</taxon>
        <taxon>Metamonada</taxon>
        <taxon>Diplomonadida</taxon>
        <taxon>Hexamitidae</taxon>
        <taxon>Giardiinae</taxon>
        <taxon>Giardia</taxon>
    </lineage>
</organism>
<comment type="caution">
    <text evidence="2">The sequence shown here is derived from an EMBL/GenBank/DDBJ whole genome shotgun (WGS) entry which is preliminary data.</text>
</comment>
<sequence>MSGPDQIIVKVALLGNAEVGKTSLMVRYVEGEFNHNYIQSLGVNFMEKHITLQGNPVLLSIWDLGGESEFRNMLPLVCDGALVLLYIFDLSSKSSLASVKDWYKQARALNGTAVPILIGTKYDKFVEQPQAKRQELIAHARKYAKAMRNCPLVFTSAEKGININRLFKLIVCVVFGLEPGIECISAEGQPIFEYALS</sequence>
<proteinExistence type="predicted"/>
<keyword evidence="1" id="KW-0547">Nucleotide-binding</keyword>
<dbReference type="Gene3D" id="3.40.50.300">
    <property type="entry name" value="P-loop containing nucleotide triphosphate hydrolases"/>
    <property type="match status" value="1"/>
</dbReference>